<dbReference type="InterPro" id="IPR004341">
    <property type="entry name" value="CAT_RNA-bd_dom"/>
</dbReference>
<gene>
    <name evidence="3" type="ORF">SAMN02745941_01163</name>
</gene>
<dbReference type="Gene3D" id="1.10.1790.10">
    <property type="entry name" value="PRD domain"/>
    <property type="match status" value="2"/>
</dbReference>
<dbReference type="InterPro" id="IPR050661">
    <property type="entry name" value="BglG_antiterminators"/>
</dbReference>
<feature type="domain" description="PRD" evidence="2">
    <location>
        <begin position="65"/>
        <end position="170"/>
    </location>
</feature>
<dbReference type="SMART" id="SM01061">
    <property type="entry name" value="CAT_RBD"/>
    <property type="match status" value="1"/>
</dbReference>
<dbReference type="InterPro" id="IPR011608">
    <property type="entry name" value="PRD"/>
</dbReference>
<dbReference type="InterPro" id="IPR036634">
    <property type="entry name" value="PRD_sf"/>
</dbReference>
<dbReference type="PANTHER" id="PTHR30185">
    <property type="entry name" value="CRYPTIC BETA-GLUCOSIDE BGL OPERON ANTITERMINATOR"/>
    <property type="match status" value="1"/>
</dbReference>
<dbReference type="GO" id="GO:0003723">
    <property type="term" value="F:RNA binding"/>
    <property type="evidence" value="ECO:0007669"/>
    <property type="project" value="InterPro"/>
</dbReference>
<dbReference type="Proteomes" id="UP000184241">
    <property type="component" value="Unassembled WGS sequence"/>
</dbReference>
<name>A0A1M5WMG3_9CLOT</name>
<dbReference type="RefSeq" id="WP_073017629.1">
    <property type="nucleotide sequence ID" value="NZ_FQXU01000004.1"/>
</dbReference>
<evidence type="ECO:0000259" key="2">
    <source>
        <dbReference type="PROSITE" id="PS51372"/>
    </source>
</evidence>
<dbReference type="GO" id="GO:0006355">
    <property type="term" value="P:regulation of DNA-templated transcription"/>
    <property type="evidence" value="ECO:0007669"/>
    <property type="project" value="InterPro"/>
</dbReference>
<dbReference type="Pfam" id="PF00874">
    <property type="entry name" value="PRD"/>
    <property type="match status" value="2"/>
</dbReference>
<organism evidence="3 4">
    <name type="scientific">Clostridium intestinale DSM 6191</name>
    <dbReference type="NCBI Taxonomy" id="1121320"/>
    <lineage>
        <taxon>Bacteria</taxon>
        <taxon>Bacillati</taxon>
        <taxon>Bacillota</taxon>
        <taxon>Clostridia</taxon>
        <taxon>Eubacteriales</taxon>
        <taxon>Clostridiaceae</taxon>
        <taxon>Clostridium</taxon>
    </lineage>
</organism>
<evidence type="ECO:0000313" key="3">
    <source>
        <dbReference type="EMBL" id="SHH88750.1"/>
    </source>
</evidence>
<dbReference type="Gene3D" id="2.30.24.10">
    <property type="entry name" value="CAT RNA-binding domain"/>
    <property type="match status" value="1"/>
</dbReference>
<dbReference type="AlphaFoldDB" id="A0A1M5WMG3"/>
<dbReference type="SUPFAM" id="SSF50151">
    <property type="entry name" value="SacY-like RNA-binding domain"/>
    <property type="match status" value="1"/>
</dbReference>
<dbReference type="InterPro" id="IPR036650">
    <property type="entry name" value="CAT_RNA-bd_dom_sf"/>
</dbReference>
<reference evidence="3 4" key="1">
    <citation type="submission" date="2016-11" db="EMBL/GenBank/DDBJ databases">
        <authorList>
            <person name="Jaros S."/>
            <person name="Januszkiewicz K."/>
            <person name="Wedrychowicz H."/>
        </authorList>
    </citation>
    <scope>NUCLEOTIDE SEQUENCE [LARGE SCALE GENOMIC DNA]</scope>
    <source>
        <strain evidence="3 4">DSM 6191</strain>
    </source>
</reference>
<keyword evidence="1" id="KW-0677">Repeat</keyword>
<proteinExistence type="predicted"/>
<dbReference type="NCBIfam" id="NF046042">
    <property type="entry name" value="LicT"/>
    <property type="match status" value="1"/>
</dbReference>
<dbReference type="PROSITE" id="PS51372">
    <property type="entry name" value="PRD_2"/>
    <property type="match status" value="2"/>
</dbReference>
<dbReference type="EMBL" id="FQXU01000004">
    <property type="protein sequence ID" value="SHH88750.1"/>
    <property type="molecule type" value="Genomic_DNA"/>
</dbReference>
<sequence length="275" mass="32073">MYIKHILNNNAVVTLDTTGKEVIVKGKGIAFKKAVGDEIDESKIEKKFVLDNKETSRNYQEIIINIPSDCIEVSEEVIEAIKQNIDKKLSDKIYVTLTDHISNLLERISMGITFNNILLWDVKRMYKEEYKAGLKAVEIIRERFDIKVSDDEASFIALHIVNAEMNVEFEKVFDITAMIDRVYSIIEEEFNLEVDKDSLAYNRFIIHLKFFFERIVNKQSLEIDTSDNLLNMMRKEYPKQYDCVEKIVDYISSKYSEPIDGELIYLMLHVVKLTS</sequence>
<accession>A0A1M5WMG3</accession>
<protein>
    <submittedName>
        <fullName evidence="3">Transcriptional antiterminator, BglG family</fullName>
    </submittedName>
</protein>
<dbReference type="Pfam" id="PF03123">
    <property type="entry name" value="CAT_RBD"/>
    <property type="match status" value="1"/>
</dbReference>
<evidence type="ECO:0000313" key="4">
    <source>
        <dbReference type="Proteomes" id="UP000184241"/>
    </source>
</evidence>
<dbReference type="SUPFAM" id="SSF63520">
    <property type="entry name" value="PTS-regulatory domain, PRD"/>
    <property type="match status" value="2"/>
</dbReference>
<feature type="domain" description="PRD" evidence="2">
    <location>
        <begin position="172"/>
        <end position="275"/>
    </location>
</feature>
<evidence type="ECO:0000256" key="1">
    <source>
        <dbReference type="ARBA" id="ARBA00022737"/>
    </source>
</evidence>
<dbReference type="PANTHER" id="PTHR30185:SF15">
    <property type="entry name" value="CRYPTIC BETA-GLUCOSIDE BGL OPERON ANTITERMINATOR"/>
    <property type="match status" value="1"/>
</dbReference>